<keyword evidence="2" id="KW-1185">Reference proteome</keyword>
<dbReference type="EMBL" id="JBDFQZ010000014">
    <property type="protein sequence ID" value="KAK9667307.1"/>
    <property type="molecule type" value="Genomic_DNA"/>
</dbReference>
<gene>
    <name evidence="1" type="ORF">RND81_14G247100</name>
</gene>
<sequence length="162" mass="18350">MVNLKASAPADQPRSLMQSPVCNKFTPVENDQDHNSHQIHDKILIDQENTQNMSVRKKTTMPPGHQPYMHGNHGARYNDIEQLHDYYTNMLPRWQVGQVFLNVFPTPFGIDHASLSYKYGQYINSCGNVNGSGVQNNGDISLYSEINRSGDNNANFVNYDYG</sequence>
<dbReference type="Proteomes" id="UP001443914">
    <property type="component" value="Unassembled WGS sequence"/>
</dbReference>
<protein>
    <submittedName>
        <fullName evidence="1">Uncharacterized protein</fullName>
    </submittedName>
</protein>
<reference evidence="1" key="1">
    <citation type="submission" date="2024-03" db="EMBL/GenBank/DDBJ databases">
        <title>WGS assembly of Saponaria officinalis var. Norfolk2.</title>
        <authorList>
            <person name="Jenkins J."/>
            <person name="Shu S."/>
            <person name="Grimwood J."/>
            <person name="Barry K."/>
            <person name="Goodstein D."/>
            <person name="Schmutz J."/>
            <person name="Leebens-Mack J."/>
            <person name="Osbourn A."/>
        </authorList>
    </citation>
    <scope>NUCLEOTIDE SEQUENCE [LARGE SCALE GENOMIC DNA]</scope>
    <source>
        <strain evidence="1">JIC</strain>
    </source>
</reference>
<name>A0AAW1GRD1_SAPOF</name>
<proteinExistence type="predicted"/>
<comment type="caution">
    <text evidence="1">The sequence shown here is derived from an EMBL/GenBank/DDBJ whole genome shotgun (WGS) entry which is preliminary data.</text>
</comment>
<evidence type="ECO:0000313" key="1">
    <source>
        <dbReference type="EMBL" id="KAK9667307.1"/>
    </source>
</evidence>
<organism evidence="1 2">
    <name type="scientific">Saponaria officinalis</name>
    <name type="common">Common soapwort</name>
    <name type="synonym">Lychnis saponaria</name>
    <dbReference type="NCBI Taxonomy" id="3572"/>
    <lineage>
        <taxon>Eukaryota</taxon>
        <taxon>Viridiplantae</taxon>
        <taxon>Streptophyta</taxon>
        <taxon>Embryophyta</taxon>
        <taxon>Tracheophyta</taxon>
        <taxon>Spermatophyta</taxon>
        <taxon>Magnoliopsida</taxon>
        <taxon>eudicotyledons</taxon>
        <taxon>Gunneridae</taxon>
        <taxon>Pentapetalae</taxon>
        <taxon>Caryophyllales</taxon>
        <taxon>Caryophyllaceae</taxon>
        <taxon>Caryophylleae</taxon>
        <taxon>Saponaria</taxon>
    </lineage>
</organism>
<dbReference type="AlphaFoldDB" id="A0AAW1GRD1"/>
<accession>A0AAW1GRD1</accession>
<evidence type="ECO:0000313" key="2">
    <source>
        <dbReference type="Proteomes" id="UP001443914"/>
    </source>
</evidence>